<evidence type="ECO:0000313" key="2">
    <source>
        <dbReference type="Proteomes" id="UP000760480"/>
    </source>
</evidence>
<proteinExistence type="predicted"/>
<evidence type="ECO:0000313" key="1">
    <source>
        <dbReference type="EMBL" id="NMQ19431.1"/>
    </source>
</evidence>
<evidence type="ECO:0008006" key="3">
    <source>
        <dbReference type="Google" id="ProtNLM"/>
    </source>
</evidence>
<name>A0ABX1TNA0_9GAMM</name>
<dbReference type="Proteomes" id="UP000760480">
    <property type="component" value="Unassembled WGS sequence"/>
</dbReference>
<protein>
    <recommendedName>
        <fullName evidence="3">Alpha-2-macroglobulin domain-containing protein</fullName>
    </recommendedName>
</protein>
<sequence length="1059" mass="113903">MKSVSTLNCAASRRLLPSVLFALGMALGVGALWAQLAAIYTRPTPLPAAPARLPTGLPEEAVTIPAGPGFHLIIPRHGLLLVRGPGQPIGQQDLALCDQSVDSAAGPVMAPLYVGWDWSRLREVAAANRAAHPSQAMDGGLKNPLLDDGPDGVDVPAFVVTTEPAGMPPRSYADAGSLRVTLHDQRPVLLLADTAETGAGPALAFQRDFWLLWNVGPVIAGRWDRALRVRRLEDRACSLGRLRIEVYGPPLEKLGMADAEPRTVLWYAGDGSAREFRLAPGQYAPAVPPPPREDAELFERSLAAGLLRSGEDGRIAIAPADLPLRRAFARVRPDLLASGDGEHAWLDGPWNDEIQRLHQALHFSTTGRYVRRQVATFNARQLLAAVRWRPENADLNGDWRADWKEVPLMLTESMPLLAGRLFIEAPHGWQAWRRVARWPELEQRWPVRFRLSLPRPAQAGERLELLVVGGPPAVTGATVLASAPRCVDARPCAGRDALARWLRLEMRDGATELELVFQPLPAEAFPGLYRYDFAHIRRVDGRLRWYDSPAANGGDPSRPSPAEVTLRDRAGTLLWEAGQPTGAVWDLGLAALVGLGPVHAGSVGGVLARLGRYGATAVEARLTVDPRLQQAARRALLERSPAIGVAASETDARREERVTSLIVLDADQGDILAVAGSPEPPVGVAWSDLSTFVAAVRPRRNPLWVRAWQHDGDGSDSVGSVFELVDALLLEREAGHRPQLAAALVGLTADALASWPLALAHGFAADAACYPSHAGGREPSAVCDEQDGGQTLLERMRRHGDERYGLIQALRDSARGWFAWLVETTDATLLDDAGSSGLASARALTPAALRGVRPLLNIMAELGFDSTRDLDGGLLPANLIEASDVLRASAATLEPMSDRGRVRRAALGQGVYVTPLQLAELAAVIATGQRTPPRVLVELNGQPARDAAATALDIATDRIRRGMRLALDEEPLRTAFADLRFDAIRSSLYLKAGAAWLDSTKAAANAWLVGWLEPGALPGENRRLAFACWISPAIGPDGTECGELTAAWLTALAEAKGDE</sequence>
<reference evidence="1 2" key="1">
    <citation type="submission" date="2019-03" db="EMBL/GenBank/DDBJ databases">
        <title>Metabolic reconstructions from genomes of highly enriched 'Candidatus Accumulibacter' and 'Candidatus Competibacter' bioreactor populations.</title>
        <authorList>
            <person name="Annavajhala M.K."/>
            <person name="Welles L."/>
            <person name="Abbas B."/>
            <person name="Sorokin D."/>
            <person name="Park H."/>
            <person name="Van Loosdrecht M."/>
            <person name="Chandran K."/>
        </authorList>
    </citation>
    <scope>NUCLEOTIDE SEQUENCE [LARGE SCALE GENOMIC DNA]</scope>
    <source>
        <strain evidence="1 2">SBR_G</strain>
    </source>
</reference>
<dbReference type="Gene3D" id="3.40.710.10">
    <property type="entry name" value="DD-peptidase/beta-lactamase superfamily"/>
    <property type="match status" value="1"/>
</dbReference>
<dbReference type="InterPro" id="IPR012338">
    <property type="entry name" value="Beta-lactam/transpept-like"/>
</dbReference>
<comment type="caution">
    <text evidence="1">The sequence shown here is derived from an EMBL/GenBank/DDBJ whole genome shotgun (WGS) entry which is preliminary data.</text>
</comment>
<gene>
    <name evidence="1" type="ORF">E4P82_09630</name>
</gene>
<dbReference type="SUPFAM" id="SSF56601">
    <property type="entry name" value="beta-lactamase/transpeptidase-like"/>
    <property type="match status" value="1"/>
</dbReference>
<organism evidence="1 2">
    <name type="scientific">Candidatus Competibacter phosphatis</name>
    <dbReference type="NCBI Taxonomy" id="221280"/>
    <lineage>
        <taxon>Bacteria</taxon>
        <taxon>Pseudomonadati</taxon>
        <taxon>Pseudomonadota</taxon>
        <taxon>Gammaproteobacteria</taxon>
        <taxon>Candidatus Competibacteraceae</taxon>
        <taxon>Candidatus Competibacter</taxon>
    </lineage>
</organism>
<accession>A0ABX1TNA0</accession>
<dbReference type="RefSeq" id="WP_169248686.1">
    <property type="nucleotide sequence ID" value="NZ_SPMZ01000026.1"/>
</dbReference>
<dbReference type="EMBL" id="SPMZ01000026">
    <property type="protein sequence ID" value="NMQ19431.1"/>
    <property type="molecule type" value="Genomic_DNA"/>
</dbReference>
<keyword evidence="2" id="KW-1185">Reference proteome</keyword>